<feature type="compositionally biased region" description="Polar residues" evidence="1">
    <location>
        <begin position="21"/>
        <end position="30"/>
    </location>
</feature>
<name>A0A345DD93_9BURK</name>
<accession>A0A345DD93</accession>
<evidence type="ECO:0000313" key="2">
    <source>
        <dbReference type="EMBL" id="AXF86331.1"/>
    </source>
</evidence>
<keyword evidence="3" id="KW-1185">Reference proteome</keyword>
<feature type="region of interest" description="Disordered" evidence="1">
    <location>
        <begin position="1"/>
        <end position="30"/>
    </location>
</feature>
<feature type="compositionally biased region" description="Polar residues" evidence="1">
    <location>
        <begin position="1"/>
        <end position="13"/>
    </location>
</feature>
<organism evidence="2 3">
    <name type="scientific">Ephemeroptericola cinctiostellae</name>
    <dbReference type="NCBI Taxonomy" id="2268024"/>
    <lineage>
        <taxon>Bacteria</taxon>
        <taxon>Pseudomonadati</taxon>
        <taxon>Pseudomonadota</taxon>
        <taxon>Betaproteobacteria</taxon>
        <taxon>Burkholderiales</taxon>
        <taxon>Burkholderiaceae</taxon>
        <taxon>Ephemeroptericola</taxon>
    </lineage>
</organism>
<reference evidence="3" key="1">
    <citation type="submission" date="2018-07" db="EMBL/GenBank/DDBJ databases">
        <authorList>
            <person name="Kim H."/>
        </authorList>
    </citation>
    <scope>NUCLEOTIDE SEQUENCE [LARGE SCALE GENOMIC DNA]</scope>
    <source>
        <strain evidence="3">F02</strain>
    </source>
</reference>
<dbReference type="EMBL" id="CP031124">
    <property type="protein sequence ID" value="AXF86331.1"/>
    <property type="molecule type" value="Genomic_DNA"/>
</dbReference>
<protein>
    <submittedName>
        <fullName evidence="2">Uncharacterized protein</fullName>
    </submittedName>
</protein>
<evidence type="ECO:0000313" key="3">
    <source>
        <dbReference type="Proteomes" id="UP000252182"/>
    </source>
</evidence>
<dbReference type="KEGG" id="hyf:DTO96_102078"/>
<evidence type="ECO:0000256" key="1">
    <source>
        <dbReference type="SAM" id="MobiDB-lite"/>
    </source>
</evidence>
<dbReference type="AlphaFoldDB" id="A0A345DD93"/>
<sequence length="30" mass="3054">MSTLGKAATTSAEGSVDRSVKTQFNPIGSI</sequence>
<proteinExistence type="predicted"/>
<gene>
    <name evidence="2" type="ORF">DTO96_102078</name>
</gene>
<dbReference type="Proteomes" id="UP000252182">
    <property type="component" value="Chromosome"/>
</dbReference>